<dbReference type="GO" id="GO:0005634">
    <property type="term" value="C:nucleus"/>
    <property type="evidence" value="ECO:0007669"/>
    <property type="project" value="TreeGrafter"/>
</dbReference>
<dbReference type="PANTHER" id="PTHR15949:SF3">
    <property type="entry name" value="TESTIS-EXPRESSED PROTEIN 264"/>
    <property type="match status" value="1"/>
</dbReference>
<dbReference type="GO" id="GO:0005657">
    <property type="term" value="C:replication fork"/>
    <property type="evidence" value="ECO:0007669"/>
    <property type="project" value="TreeGrafter"/>
</dbReference>
<keyword evidence="4" id="KW-1185">Reference proteome</keyword>
<evidence type="ECO:0000313" key="4">
    <source>
        <dbReference type="Proteomes" id="UP000887116"/>
    </source>
</evidence>
<dbReference type="GO" id="GO:0061709">
    <property type="term" value="P:reticulophagy"/>
    <property type="evidence" value="ECO:0007669"/>
    <property type="project" value="TreeGrafter"/>
</dbReference>
<feature type="region of interest" description="Disordered" evidence="1">
    <location>
        <begin position="263"/>
        <end position="287"/>
    </location>
</feature>
<evidence type="ECO:0000256" key="1">
    <source>
        <dbReference type="SAM" id="MobiDB-lite"/>
    </source>
</evidence>
<feature type="compositionally biased region" description="Polar residues" evidence="1">
    <location>
        <begin position="269"/>
        <end position="278"/>
    </location>
</feature>
<name>A0A8X6F0R9_TRICU</name>
<dbReference type="PANTHER" id="PTHR15949">
    <property type="entry name" value="TESTIS-EXPRESSED PROTEIN 264"/>
    <property type="match status" value="1"/>
</dbReference>
<gene>
    <name evidence="3" type="primary">TEX264</name>
    <name evidence="3" type="ORF">TNCT_634281</name>
</gene>
<organism evidence="3 4">
    <name type="scientific">Trichonephila clavata</name>
    <name type="common">Joro spider</name>
    <name type="synonym">Nephila clavata</name>
    <dbReference type="NCBI Taxonomy" id="2740835"/>
    <lineage>
        <taxon>Eukaryota</taxon>
        <taxon>Metazoa</taxon>
        <taxon>Ecdysozoa</taxon>
        <taxon>Arthropoda</taxon>
        <taxon>Chelicerata</taxon>
        <taxon>Arachnida</taxon>
        <taxon>Araneae</taxon>
        <taxon>Araneomorphae</taxon>
        <taxon>Entelegynae</taxon>
        <taxon>Araneoidea</taxon>
        <taxon>Nephilidae</taxon>
        <taxon>Trichonephila</taxon>
    </lineage>
</organism>
<feature type="transmembrane region" description="Helical" evidence="2">
    <location>
        <begin position="15"/>
        <end position="36"/>
    </location>
</feature>
<dbReference type="AlphaFoldDB" id="A0A8X6F0R9"/>
<keyword evidence="2" id="KW-0812">Transmembrane</keyword>
<evidence type="ECO:0000256" key="2">
    <source>
        <dbReference type="SAM" id="Phobius"/>
    </source>
</evidence>
<keyword evidence="2" id="KW-0472">Membrane</keyword>
<comment type="caution">
    <text evidence="3">The sequence shown here is derived from an EMBL/GenBank/DDBJ whole genome shotgun (WGS) entry which is preliminary data.</text>
</comment>
<dbReference type="GO" id="GO:0106300">
    <property type="term" value="P:protein-DNA covalent cross-linking repair"/>
    <property type="evidence" value="ECO:0007669"/>
    <property type="project" value="TreeGrafter"/>
</dbReference>
<dbReference type="Gene3D" id="3.20.80.10">
    <property type="entry name" value="Regulatory factor, effector binding domain"/>
    <property type="match status" value="1"/>
</dbReference>
<dbReference type="GO" id="GO:0000421">
    <property type="term" value="C:autophagosome membrane"/>
    <property type="evidence" value="ECO:0007669"/>
    <property type="project" value="TreeGrafter"/>
</dbReference>
<reference evidence="3" key="1">
    <citation type="submission" date="2020-07" db="EMBL/GenBank/DDBJ databases">
        <title>Multicomponent nature underlies the extraordinary mechanical properties of spider dragline silk.</title>
        <authorList>
            <person name="Kono N."/>
            <person name="Nakamura H."/>
            <person name="Mori M."/>
            <person name="Yoshida Y."/>
            <person name="Ohtoshi R."/>
            <person name="Malay A.D."/>
            <person name="Moran D.A.P."/>
            <person name="Tomita M."/>
            <person name="Numata K."/>
            <person name="Arakawa K."/>
        </authorList>
    </citation>
    <scope>NUCLEOTIDE SEQUENCE</scope>
</reference>
<dbReference type="OrthoDB" id="2140079at2759"/>
<dbReference type="GO" id="GO:0005789">
    <property type="term" value="C:endoplasmic reticulum membrane"/>
    <property type="evidence" value="ECO:0007669"/>
    <property type="project" value="TreeGrafter"/>
</dbReference>
<accession>A0A8X6F0R9</accession>
<dbReference type="Proteomes" id="UP000887116">
    <property type="component" value="Unassembled WGS sequence"/>
</dbReference>
<sequence length="287" mass="32042">MSSGVPGINMDSPDMIMTLIFVLLIVLILTVVLLLWHSGVFVPTDIKTCKPPFQELEVAYKFVRGSQQDCSMVYAEAHSIAPNLRCIGIYYDNPKEVGDSYMRSIVGLVINDSDKTVTDEERQRMVGKGFQITKFPEVEHVVYADFPHNSFLSVLVAVHRIVPSFRSYIQEKKLQAYPLIEICDGHKIVYVAPLSKQSEFFVYEALAESEEEITSEKTVDEGEEVSAKDVEELPDTISSIDSIVEGGSRVEDLPSNEEVLDSLDEKNKASNGSEASTESFEELQLDS</sequence>
<dbReference type="EMBL" id="BMAO01000584">
    <property type="protein sequence ID" value="GFQ67793.1"/>
    <property type="molecule type" value="Genomic_DNA"/>
</dbReference>
<evidence type="ECO:0000313" key="3">
    <source>
        <dbReference type="EMBL" id="GFQ67793.1"/>
    </source>
</evidence>
<protein>
    <submittedName>
        <fullName evidence="3">Testis-expressed protein 264</fullName>
    </submittedName>
</protein>
<proteinExistence type="predicted"/>
<keyword evidence="2" id="KW-1133">Transmembrane helix</keyword>
<dbReference type="InterPro" id="IPR011256">
    <property type="entry name" value="Reg_factor_effector_dom_sf"/>
</dbReference>